<accession>A0A7J8FS08</accession>
<comment type="caution">
    <text evidence="1">The sequence shown here is derived from an EMBL/GenBank/DDBJ whole genome shotgun (WGS) entry which is preliminary data.</text>
</comment>
<dbReference type="InParanoid" id="A0A7J8FS08"/>
<gene>
    <name evidence="1" type="ORF">HJG59_008405</name>
</gene>
<dbReference type="AlphaFoldDB" id="A0A7J8FS08"/>
<name>A0A7J8FS08_MOLMO</name>
<evidence type="ECO:0000313" key="2">
    <source>
        <dbReference type="Proteomes" id="UP000550707"/>
    </source>
</evidence>
<protein>
    <submittedName>
        <fullName evidence="1">Uncharacterized protein</fullName>
    </submittedName>
</protein>
<keyword evidence="2" id="KW-1185">Reference proteome</keyword>
<evidence type="ECO:0000313" key="1">
    <source>
        <dbReference type="EMBL" id="KAF6450537.1"/>
    </source>
</evidence>
<dbReference type="EMBL" id="JACASF010000011">
    <property type="protein sequence ID" value="KAF6450537.1"/>
    <property type="molecule type" value="Genomic_DNA"/>
</dbReference>
<sequence>METCLNLLYCWIYPLEYGLLAQLLLCFFPTENENTVKLILVISFLNNILEKQLDVARLLKNILIQPDFQQKIQYVMETAIFSQLELSSFALEKRSFLIETCFLCVFFGSCHQRELNPGLSGPQADAPTTEQNQPG</sequence>
<dbReference type="Proteomes" id="UP000550707">
    <property type="component" value="Unassembled WGS sequence"/>
</dbReference>
<organism evidence="1 2">
    <name type="scientific">Molossus molossus</name>
    <name type="common">Pallas' mastiff bat</name>
    <name type="synonym">Vespertilio molossus</name>
    <dbReference type="NCBI Taxonomy" id="27622"/>
    <lineage>
        <taxon>Eukaryota</taxon>
        <taxon>Metazoa</taxon>
        <taxon>Chordata</taxon>
        <taxon>Craniata</taxon>
        <taxon>Vertebrata</taxon>
        <taxon>Euteleostomi</taxon>
        <taxon>Mammalia</taxon>
        <taxon>Eutheria</taxon>
        <taxon>Laurasiatheria</taxon>
        <taxon>Chiroptera</taxon>
        <taxon>Yangochiroptera</taxon>
        <taxon>Molossidae</taxon>
        <taxon>Molossus</taxon>
    </lineage>
</organism>
<proteinExistence type="predicted"/>
<reference evidence="1 2" key="1">
    <citation type="journal article" date="2020" name="Nature">
        <title>Six reference-quality genomes reveal evolution of bat adaptations.</title>
        <authorList>
            <person name="Jebb D."/>
            <person name="Huang Z."/>
            <person name="Pippel M."/>
            <person name="Hughes G.M."/>
            <person name="Lavrichenko K."/>
            <person name="Devanna P."/>
            <person name="Winkler S."/>
            <person name="Jermiin L.S."/>
            <person name="Skirmuntt E.C."/>
            <person name="Katzourakis A."/>
            <person name="Burkitt-Gray L."/>
            <person name="Ray D.A."/>
            <person name="Sullivan K.A.M."/>
            <person name="Roscito J.G."/>
            <person name="Kirilenko B.M."/>
            <person name="Davalos L.M."/>
            <person name="Corthals A.P."/>
            <person name="Power M.L."/>
            <person name="Jones G."/>
            <person name="Ransome R.D."/>
            <person name="Dechmann D.K.N."/>
            <person name="Locatelli A.G."/>
            <person name="Puechmaille S.J."/>
            <person name="Fedrigo O."/>
            <person name="Jarvis E.D."/>
            <person name="Hiller M."/>
            <person name="Vernes S.C."/>
            <person name="Myers E.W."/>
            <person name="Teeling E.C."/>
        </authorList>
    </citation>
    <scope>NUCLEOTIDE SEQUENCE [LARGE SCALE GENOMIC DNA]</scope>
    <source>
        <strain evidence="1">MMolMol1</strain>
        <tissue evidence="1">Muscle</tissue>
    </source>
</reference>